<evidence type="ECO:0000256" key="1">
    <source>
        <dbReference type="ARBA" id="ARBA00010516"/>
    </source>
</evidence>
<dbReference type="GO" id="GO:0006890">
    <property type="term" value="P:retrograde vesicle-mediated transport, Golgi to endoplasmic reticulum"/>
    <property type="evidence" value="ECO:0007669"/>
    <property type="project" value="UniProtKB-UniRule"/>
</dbReference>
<evidence type="ECO:0000313" key="7">
    <source>
        <dbReference type="EMBL" id="KAE9393739.1"/>
    </source>
</evidence>
<dbReference type="PANTHER" id="PTHR10121">
    <property type="entry name" value="COATOMER SUBUNIT DELTA"/>
    <property type="match status" value="1"/>
</dbReference>
<dbReference type="PANTHER" id="PTHR10121:SF0">
    <property type="entry name" value="COATOMER SUBUNIT DELTA"/>
    <property type="match status" value="1"/>
</dbReference>
<keyword evidence="5" id="KW-0931">ER-Golgi transport</keyword>
<keyword evidence="5" id="KW-0968">Cytoplasmic vesicle</keyword>
<protein>
    <recommendedName>
        <fullName evidence="5">Coatomer subunit delta</fullName>
    </recommendedName>
</protein>
<comment type="subunit">
    <text evidence="5">Oligomeric complex that consists of at least the alpha, beta, beta', gamma, delta, epsilon and zeta subunits.</text>
</comment>
<keyword evidence="4 5" id="KW-0653">Protein transport</keyword>
<evidence type="ECO:0000256" key="2">
    <source>
        <dbReference type="ARBA" id="ARBA00022448"/>
    </source>
</evidence>
<proteinExistence type="inferred from homology"/>
<sequence>MNLLVTNADLAHIKISLAHSPVDFGNSLQFKQHPNVAKLAPGGGRVVALKDPSRAFPVGQSLAVLKWRYVGTDESNVEHMVCLLNCCPTPSNDGTCKVSIEFVLNSSIFIRKYTNHLSAMFVQS</sequence>
<dbReference type="GO" id="GO:0015031">
    <property type="term" value="P:protein transport"/>
    <property type="evidence" value="ECO:0007669"/>
    <property type="project" value="UniProtKB-KW"/>
</dbReference>
<dbReference type="EMBL" id="ML769565">
    <property type="protein sequence ID" value="KAE9393739.1"/>
    <property type="molecule type" value="Genomic_DNA"/>
</dbReference>
<keyword evidence="5" id="KW-0333">Golgi apparatus</keyword>
<dbReference type="GO" id="GO:0006888">
    <property type="term" value="P:endoplasmic reticulum to Golgi vesicle-mediated transport"/>
    <property type="evidence" value="ECO:0007669"/>
    <property type="project" value="TreeGrafter"/>
</dbReference>
<evidence type="ECO:0000256" key="6">
    <source>
        <dbReference type="RuleBase" id="RU366052"/>
    </source>
</evidence>
<dbReference type="AlphaFoldDB" id="A0A6A4H674"/>
<evidence type="ECO:0000313" key="8">
    <source>
        <dbReference type="Proteomes" id="UP000799118"/>
    </source>
</evidence>
<evidence type="ECO:0000256" key="5">
    <source>
        <dbReference type="RuleBase" id="RU364018"/>
    </source>
</evidence>
<dbReference type="OrthoDB" id="10266042at2759"/>
<keyword evidence="5" id="KW-0472">Membrane</keyword>
<keyword evidence="2 5" id="KW-0813">Transport</keyword>
<dbReference type="Proteomes" id="UP000799118">
    <property type="component" value="Unassembled WGS sequence"/>
</dbReference>
<organism evidence="7 8">
    <name type="scientific">Gymnopus androsaceus JB14</name>
    <dbReference type="NCBI Taxonomy" id="1447944"/>
    <lineage>
        <taxon>Eukaryota</taxon>
        <taxon>Fungi</taxon>
        <taxon>Dikarya</taxon>
        <taxon>Basidiomycota</taxon>
        <taxon>Agaricomycotina</taxon>
        <taxon>Agaricomycetes</taxon>
        <taxon>Agaricomycetidae</taxon>
        <taxon>Agaricales</taxon>
        <taxon>Marasmiineae</taxon>
        <taxon>Omphalotaceae</taxon>
        <taxon>Gymnopus</taxon>
    </lineage>
</organism>
<keyword evidence="8" id="KW-1185">Reference proteome</keyword>
<gene>
    <name evidence="7" type="ORF">BT96DRAFT_1050292</name>
</gene>
<dbReference type="InterPro" id="IPR027059">
    <property type="entry name" value="Coatomer_dsu"/>
</dbReference>
<dbReference type="GO" id="GO:0030126">
    <property type="term" value="C:COPI vesicle coat"/>
    <property type="evidence" value="ECO:0007669"/>
    <property type="project" value="UniProtKB-UniRule"/>
</dbReference>
<name>A0A6A4H674_9AGAR</name>
<comment type="function">
    <text evidence="5">The coatomer is a cytosolic protein complex that binds to dilysine motifs and reversibly associates with Golgi non-clathrin-coated vesicles, which further mediate biosynthetic protein transport from the ER, via the Golgi up to the trans Golgi network. Coatomer complex is required for budding from Golgi membranes, and is essential for the retrograde Golgi-to-ER transport of dilysine-tagged proteins.</text>
</comment>
<reference evidence="7" key="1">
    <citation type="journal article" date="2019" name="Environ. Microbiol.">
        <title>Fungal ecological strategies reflected in gene transcription - a case study of two litter decomposers.</title>
        <authorList>
            <person name="Barbi F."/>
            <person name="Kohler A."/>
            <person name="Barry K."/>
            <person name="Baskaran P."/>
            <person name="Daum C."/>
            <person name="Fauchery L."/>
            <person name="Ihrmark K."/>
            <person name="Kuo A."/>
            <person name="LaButti K."/>
            <person name="Lipzen A."/>
            <person name="Morin E."/>
            <person name="Grigoriev I.V."/>
            <person name="Henrissat B."/>
            <person name="Lindahl B."/>
            <person name="Martin F."/>
        </authorList>
    </citation>
    <scope>NUCLEOTIDE SEQUENCE</scope>
    <source>
        <strain evidence="7">JB14</strain>
    </source>
</reference>
<keyword evidence="3 5" id="KW-0963">Cytoplasm</keyword>
<comment type="subcellular location">
    <subcellularLocation>
        <location evidence="5 6">Cytoplasm</location>
    </subcellularLocation>
    <subcellularLocation>
        <location evidence="5 6">Cytoplasmic vesicle</location>
        <location evidence="5 6">COPI-coated vesicle membrane</location>
        <topology evidence="5 6">Peripheral membrane protein</topology>
        <orientation evidence="5 6">Cytoplasmic side</orientation>
    </subcellularLocation>
    <subcellularLocation>
        <location evidence="5 6">Golgi apparatus membrane</location>
        <topology evidence="5 6">Peripheral membrane protein</topology>
        <orientation evidence="5 6">Cytoplasmic side</orientation>
    </subcellularLocation>
</comment>
<comment type="similarity">
    <text evidence="1 5">Belongs to the adaptor complexes medium subunit family. Delta-COP subfamily.</text>
</comment>
<dbReference type="GO" id="GO:0000139">
    <property type="term" value="C:Golgi membrane"/>
    <property type="evidence" value="ECO:0007669"/>
    <property type="project" value="UniProtKB-SubCell"/>
</dbReference>
<evidence type="ECO:0000256" key="4">
    <source>
        <dbReference type="ARBA" id="ARBA00022927"/>
    </source>
</evidence>
<evidence type="ECO:0000256" key="3">
    <source>
        <dbReference type="ARBA" id="ARBA00022490"/>
    </source>
</evidence>
<accession>A0A6A4H674</accession>
<dbReference type="GO" id="GO:0051645">
    <property type="term" value="P:Golgi localization"/>
    <property type="evidence" value="ECO:0007669"/>
    <property type="project" value="TreeGrafter"/>
</dbReference>